<gene>
    <name evidence="2" type="ORF">SEMRO_523_G159730.1</name>
</gene>
<feature type="compositionally biased region" description="Acidic residues" evidence="1">
    <location>
        <begin position="17"/>
        <end position="28"/>
    </location>
</feature>
<comment type="caution">
    <text evidence="2">The sequence shown here is derived from an EMBL/GenBank/DDBJ whole genome shotgun (WGS) entry which is preliminary data.</text>
</comment>
<sequence length="113" mass="12449">MNGDDGRRGHDQADGVEPLEDRDNDEPLELVHVGDNDDVAASRSRSESKSHDTCKKRTSPKERVESAFRKTKSKHEGNCRKKQADDDDGSDDEDAPASGSNGARNDSHEGKTW</sequence>
<feature type="compositionally biased region" description="Acidic residues" evidence="1">
    <location>
        <begin position="85"/>
        <end position="95"/>
    </location>
</feature>
<dbReference type="EMBL" id="CAICTM010000522">
    <property type="protein sequence ID" value="CAB9512187.1"/>
    <property type="molecule type" value="Genomic_DNA"/>
</dbReference>
<organism evidence="2 3">
    <name type="scientific">Seminavis robusta</name>
    <dbReference type="NCBI Taxonomy" id="568900"/>
    <lineage>
        <taxon>Eukaryota</taxon>
        <taxon>Sar</taxon>
        <taxon>Stramenopiles</taxon>
        <taxon>Ochrophyta</taxon>
        <taxon>Bacillariophyta</taxon>
        <taxon>Bacillariophyceae</taxon>
        <taxon>Bacillariophycidae</taxon>
        <taxon>Naviculales</taxon>
        <taxon>Naviculaceae</taxon>
        <taxon>Seminavis</taxon>
    </lineage>
</organism>
<keyword evidence="3" id="KW-1185">Reference proteome</keyword>
<evidence type="ECO:0000313" key="2">
    <source>
        <dbReference type="EMBL" id="CAB9512187.1"/>
    </source>
</evidence>
<protein>
    <submittedName>
        <fullName evidence="2">Uncharacterized protein</fullName>
    </submittedName>
</protein>
<feature type="compositionally biased region" description="Basic and acidic residues" evidence="1">
    <location>
        <begin position="1"/>
        <end position="13"/>
    </location>
</feature>
<evidence type="ECO:0000313" key="3">
    <source>
        <dbReference type="Proteomes" id="UP001153069"/>
    </source>
</evidence>
<reference evidence="2" key="1">
    <citation type="submission" date="2020-06" db="EMBL/GenBank/DDBJ databases">
        <authorList>
            <consortium name="Plant Systems Biology data submission"/>
        </authorList>
    </citation>
    <scope>NUCLEOTIDE SEQUENCE</scope>
    <source>
        <strain evidence="2">D6</strain>
    </source>
</reference>
<proteinExistence type="predicted"/>
<accession>A0A9N8HGR5</accession>
<dbReference type="Proteomes" id="UP001153069">
    <property type="component" value="Unassembled WGS sequence"/>
</dbReference>
<dbReference type="AlphaFoldDB" id="A0A9N8HGR5"/>
<feature type="region of interest" description="Disordered" evidence="1">
    <location>
        <begin position="1"/>
        <end position="113"/>
    </location>
</feature>
<evidence type="ECO:0000256" key="1">
    <source>
        <dbReference type="SAM" id="MobiDB-lite"/>
    </source>
</evidence>
<feature type="compositionally biased region" description="Basic and acidic residues" evidence="1">
    <location>
        <begin position="44"/>
        <end position="84"/>
    </location>
</feature>
<name>A0A9N8HGR5_9STRA</name>